<keyword evidence="5" id="KW-0418">Kinase</keyword>
<accession>A0AAE3P0A3</accession>
<dbReference type="RefSeq" id="WP_321535795.1">
    <property type="nucleotide sequence ID" value="NZ_JARGDL010000009.1"/>
</dbReference>
<dbReference type="Gene3D" id="3.30.450.20">
    <property type="entry name" value="PAS domain"/>
    <property type="match status" value="4"/>
</dbReference>
<dbReference type="GO" id="GO:0006355">
    <property type="term" value="P:regulation of DNA-templated transcription"/>
    <property type="evidence" value="ECO:0007669"/>
    <property type="project" value="InterPro"/>
</dbReference>
<dbReference type="PROSITE" id="PS50112">
    <property type="entry name" value="PAS"/>
    <property type="match status" value="2"/>
</dbReference>
<organism evidence="9 10">
    <name type="scientific">Stygiobacter electus</name>
    <dbReference type="NCBI Taxonomy" id="3032292"/>
    <lineage>
        <taxon>Bacteria</taxon>
        <taxon>Pseudomonadati</taxon>
        <taxon>Ignavibacteriota</taxon>
        <taxon>Ignavibacteria</taxon>
        <taxon>Ignavibacteriales</taxon>
        <taxon>Melioribacteraceae</taxon>
        <taxon>Stygiobacter</taxon>
    </lineage>
</organism>
<dbReference type="GO" id="GO:0004673">
    <property type="term" value="F:protein histidine kinase activity"/>
    <property type="evidence" value="ECO:0007669"/>
    <property type="project" value="UniProtKB-EC"/>
</dbReference>
<dbReference type="InterPro" id="IPR013655">
    <property type="entry name" value="PAS_fold_3"/>
</dbReference>
<evidence type="ECO:0000256" key="2">
    <source>
        <dbReference type="ARBA" id="ARBA00012438"/>
    </source>
</evidence>
<evidence type="ECO:0000256" key="6">
    <source>
        <dbReference type="SAM" id="Phobius"/>
    </source>
</evidence>
<feature type="domain" description="PAS" evidence="7">
    <location>
        <begin position="341"/>
        <end position="414"/>
    </location>
</feature>
<feature type="domain" description="PAS" evidence="7">
    <location>
        <begin position="719"/>
        <end position="788"/>
    </location>
</feature>
<dbReference type="PANTHER" id="PTHR43304">
    <property type="entry name" value="PHYTOCHROME-LIKE PROTEIN CPH1"/>
    <property type="match status" value="1"/>
</dbReference>
<keyword evidence="3" id="KW-0597">Phosphoprotein</keyword>
<proteinExistence type="predicted"/>
<dbReference type="PANTHER" id="PTHR43304:SF1">
    <property type="entry name" value="PAC DOMAIN-CONTAINING PROTEIN"/>
    <property type="match status" value="1"/>
</dbReference>
<evidence type="ECO:0000256" key="3">
    <source>
        <dbReference type="ARBA" id="ARBA00022553"/>
    </source>
</evidence>
<dbReference type="InterPro" id="IPR000014">
    <property type="entry name" value="PAS"/>
</dbReference>
<dbReference type="NCBIfam" id="TIGR00229">
    <property type="entry name" value="sensory_box"/>
    <property type="match status" value="4"/>
</dbReference>
<dbReference type="SMART" id="SM00091">
    <property type="entry name" value="PAS"/>
    <property type="match status" value="4"/>
</dbReference>
<keyword evidence="4" id="KW-0808">Transferase</keyword>
<dbReference type="CDD" id="cd00130">
    <property type="entry name" value="PAS"/>
    <property type="match status" value="2"/>
</dbReference>
<evidence type="ECO:0000256" key="4">
    <source>
        <dbReference type="ARBA" id="ARBA00022679"/>
    </source>
</evidence>
<feature type="transmembrane region" description="Helical" evidence="6">
    <location>
        <begin position="14"/>
        <end position="33"/>
    </location>
</feature>
<dbReference type="Pfam" id="PF13426">
    <property type="entry name" value="PAS_9"/>
    <property type="match status" value="1"/>
</dbReference>
<dbReference type="EMBL" id="JARGDL010000009">
    <property type="protein sequence ID" value="MDF1612027.1"/>
    <property type="molecule type" value="Genomic_DNA"/>
</dbReference>
<dbReference type="InterPro" id="IPR001610">
    <property type="entry name" value="PAC"/>
</dbReference>
<dbReference type="InterPro" id="IPR035965">
    <property type="entry name" value="PAS-like_dom_sf"/>
</dbReference>
<dbReference type="InterPro" id="IPR013767">
    <property type="entry name" value="PAS_fold"/>
</dbReference>
<keyword evidence="6" id="KW-0812">Transmembrane</keyword>
<protein>
    <recommendedName>
        <fullName evidence="2">histidine kinase</fullName>
        <ecNumber evidence="2">2.7.13.3</ecNumber>
    </recommendedName>
</protein>
<dbReference type="SMART" id="SM00086">
    <property type="entry name" value="PAC"/>
    <property type="match status" value="4"/>
</dbReference>
<evidence type="ECO:0000256" key="1">
    <source>
        <dbReference type="ARBA" id="ARBA00000085"/>
    </source>
</evidence>
<dbReference type="SUPFAM" id="SSF55785">
    <property type="entry name" value="PYP-like sensor domain (PAS domain)"/>
    <property type="match status" value="4"/>
</dbReference>
<dbReference type="PROSITE" id="PS50113">
    <property type="entry name" value="PAC"/>
    <property type="match status" value="2"/>
</dbReference>
<keyword evidence="6" id="KW-1133">Transmembrane helix</keyword>
<feature type="domain" description="PAC" evidence="8">
    <location>
        <begin position="665"/>
        <end position="718"/>
    </location>
</feature>
<dbReference type="AlphaFoldDB" id="A0AAE3P0A3"/>
<dbReference type="InterPro" id="IPR000700">
    <property type="entry name" value="PAS-assoc_C"/>
</dbReference>
<dbReference type="Pfam" id="PF08447">
    <property type="entry name" value="PAS_3"/>
    <property type="match status" value="1"/>
</dbReference>
<dbReference type="InterPro" id="IPR052162">
    <property type="entry name" value="Sensor_kinase/Photoreceptor"/>
</dbReference>
<feature type="domain" description="PAC" evidence="8">
    <location>
        <begin position="419"/>
        <end position="471"/>
    </location>
</feature>
<evidence type="ECO:0000313" key="9">
    <source>
        <dbReference type="EMBL" id="MDF1612027.1"/>
    </source>
</evidence>
<evidence type="ECO:0000313" key="10">
    <source>
        <dbReference type="Proteomes" id="UP001221302"/>
    </source>
</evidence>
<name>A0AAE3P0A3_9BACT</name>
<keyword evidence="10" id="KW-1185">Reference proteome</keyword>
<evidence type="ECO:0000259" key="7">
    <source>
        <dbReference type="PROSITE" id="PS50112"/>
    </source>
</evidence>
<gene>
    <name evidence="9" type="ORF">P0M35_07680</name>
</gene>
<dbReference type="EC" id="2.7.13.3" evidence="2"/>
<dbReference type="Pfam" id="PF00989">
    <property type="entry name" value="PAS"/>
    <property type="match status" value="1"/>
</dbReference>
<reference evidence="9" key="1">
    <citation type="submission" date="2023-03" db="EMBL/GenBank/DDBJ databases">
        <title>Stygiobacter electus gen. nov., sp. nov., facultatively anaerobic thermotolerant bacterium of the class Ignavibacteria from a well of Yessentuki mineral water deposit.</title>
        <authorList>
            <person name="Podosokorskaya O.A."/>
            <person name="Elcheninov A.G."/>
            <person name="Petrova N.F."/>
            <person name="Zavarzina D.G."/>
            <person name="Kublanov I.V."/>
            <person name="Merkel A.Y."/>
        </authorList>
    </citation>
    <scope>NUCLEOTIDE SEQUENCE</scope>
    <source>
        <strain evidence="9">09-Me</strain>
    </source>
</reference>
<comment type="caution">
    <text evidence="9">The sequence shown here is derived from an EMBL/GenBank/DDBJ whole genome shotgun (WGS) entry which is preliminary data.</text>
</comment>
<sequence>MGALKKLLENKKNAALFFIFSSLIILLIAYFYFLQIRNDYLKQVQSELKAVAELKISKIAKTNYDELNDAKLIASNQIINSKIEKAISGDKNSIKKFLDAIEEIKIAHNYENIYFISINNRVLSTEKNFNGKLSRHLLEIIWQNKNNNESFSTDVYFCEVHNSFHLDYISPVKSGDNKLLGFLVFHFNQDKLLFPLTQNFHGEHKSTETILVKNEGEYVITLTPLKFKKGAQIRLKIPLSKTNSSEVEAIKGKKEFFEGVDYRNVQVISYLSPVPGTKWFMVAKIDKIEIYSKTFNDLLLILFILGVIFFALFFFLFWIYYYNLKNRYEKLYDQEKSYRESMEEYKTILYGIGDAVIITDEFGKVKNVNPVAENLTGWTEEEAKGKQIEEIFNIINEKTRKKVENPVIRVIMEGTIVGLANHTLLISKDGKEIPIADSGAPIKDEEGKIIGVVLVFRDQTKEREAKNQIEKSEQRLNRGELVSKSGNWELNLTTKTIFASEGAAVIYGVDKTELDYEVVKSVPLPEYRQMLDETLINLINKNKPYDVEFKIKTVDTNEIKDIHSVAVYDKEKNTLFGIIQDVTERKKIEEKYRLISDLVSDYVFSTIIHEDGKLEIDWVAGDFEEITGYTLEDYKAAGGWLAHLHPDSILQDQEDMKKILNNEKVITEVKTIKKDKSIIWVRVFAQPYWDNEQNRVTKIYGAVQNINDRKLSRLALEESENKFSVAFNESPYALSIQDDNNIFIDVNQAFCDLTGYSKEEIIGRTGSELNLWANPEEAKKINQIFEQTGSVKNYEFLFRKKNGEIRNGIISASVIFVNGKRADIASAIDITELKEKEQKILDQLDELKRWQNVMLDREDRVIELKKEVNELLVKLGEKKKYEEQ</sequence>
<comment type="catalytic activity">
    <reaction evidence="1">
        <text>ATP + protein L-histidine = ADP + protein N-phospho-L-histidine.</text>
        <dbReference type="EC" id="2.7.13.3"/>
    </reaction>
</comment>
<evidence type="ECO:0000259" key="8">
    <source>
        <dbReference type="PROSITE" id="PS50113"/>
    </source>
</evidence>
<keyword evidence="6" id="KW-0472">Membrane</keyword>
<dbReference type="Proteomes" id="UP001221302">
    <property type="component" value="Unassembled WGS sequence"/>
</dbReference>
<feature type="transmembrane region" description="Helical" evidence="6">
    <location>
        <begin position="298"/>
        <end position="321"/>
    </location>
</feature>
<evidence type="ECO:0000256" key="5">
    <source>
        <dbReference type="ARBA" id="ARBA00022777"/>
    </source>
</evidence>